<organism evidence="2 3">
    <name type="scientific">Riccia fluitans</name>
    <dbReference type="NCBI Taxonomy" id="41844"/>
    <lineage>
        <taxon>Eukaryota</taxon>
        <taxon>Viridiplantae</taxon>
        <taxon>Streptophyta</taxon>
        <taxon>Embryophyta</taxon>
        <taxon>Marchantiophyta</taxon>
        <taxon>Marchantiopsida</taxon>
        <taxon>Marchantiidae</taxon>
        <taxon>Marchantiales</taxon>
        <taxon>Ricciaceae</taxon>
        <taxon>Riccia</taxon>
    </lineage>
</organism>
<accession>A0ABD1YWC4</accession>
<dbReference type="EMBL" id="JBHFFA010000003">
    <property type="protein sequence ID" value="KAL2635071.1"/>
    <property type="molecule type" value="Genomic_DNA"/>
</dbReference>
<sequence length="177" mass="19145">MARRRNTPNFALENACPNCYSTDKTPQQSGSDAIDGEREGTSETGDTSLTMKSGSETPQEIQSSKEKGKRGLACGDRGISSVTCALQLLRHVRPETTATGTAKQTVSKCPLHYTAAIIEALSDQHSPIQVPHRNDPPTEVLMAAESRNPTDIAHSVQGDTKACDSSNQEQWKLRFSS</sequence>
<keyword evidence="3" id="KW-1185">Reference proteome</keyword>
<reference evidence="2 3" key="1">
    <citation type="submission" date="2024-09" db="EMBL/GenBank/DDBJ databases">
        <title>Chromosome-scale assembly of Riccia fluitans.</title>
        <authorList>
            <person name="Paukszto L."/>
            <person name="Sawicki J."/>
            <person name="Karawczyk K."/>
            <person name="Piernik-Szablinska J."/>
            <person name="Szczecinska M."/>
            <person name="Mazdziarz M."/>
        </authorList>
    </citation>
    <scope>NUCLEOTIDE SEQUENCE [LARGE SCALE GENOMIC DNA]</scope>
    <source>
        <strain evidence="2">Rf_01</strain>
        <tissue evidence="2">Aerial parts of the thallus</tissue>
    </source>
</reference>
<gene>
    <name evidence="2" type="ORF">R1flu_006550</name>
</gene>
<feature type="compositionally biased region" description="Polar residues" evidence="1">
    <location>
        <begin position="19"/>
        <end position="31"/>
    </location>
</feature>
<evidence type="ECO:0000256" key="1">
    <source>
        <dbReference type="SAM" id="MobiDB-lite"/>
    </source>
</evidence>
<protein>
    <submittedName>
        <fullName evidence="2">Uncharacterized protein</fullName>
    </submittedName>
</protein>
<comment type="caution">
    <text evidence="2">The sequence shown here is derived from an EMBL/GenBank/DDBJ whole genome shotgun (WGS) entry which is preliminary data.</text>
</comment>
<feature type="region of interest" description="Disordered" evidence="1">
    <location>
        <begin position="1"/>
        <end position="72"/>
    </location>
</feature>
<proteinExistence type="predicted"/>
<name>A0ABD1YWC4_9MARC</name>
<dbReference type="Proteomes" id="UP001605036">
    <property type="component" value="Unassembled WGS sequence"/>
</dbReference>
<evidence type="ECO:0000313" key="2">
    <source>
        <dbReference type="EMBL" id="KAL2635071.1"/>
    </source>
</evidence>
<evidence type="ECO:0000313" key="3">
    <source>
        <dbReference type="Proteomes" id="UP001605036"/>
    </source>
</evidence>
<feature type="compositionally biased region" description="Polar residues" evidence="1">
    <location>
        <begin position="42"/>
        <end position="62"/>
    </location>
</feature>
<dbReference type="AlphaFoldDB" id="A0ABD1YWC4"/>